<dbReference type="InterPro" id="IPR022702">
    <property type="entry name" value="Cytosine_MeTrfase1_RFD"/>
</dbReference>
<dbReference type="Proteomes" id="UP001412067">
    <property type="component" value="Unassembled WGS sequence"/>
</dbReference>
<organism evidence="4 5">
    <name type="scientific">Platanthera guangdongensis</name>
    <dbReference type="NCBI Taxonomy" id="2320717"/>
    <lineage>
        <taxon>Eukaryota</taxon>
        <taxon>Viridiplantae</taxon>
        <taxon>Streptophyta</taxon>
        <taxon>Embryophyta</taxon>
        <taxon>Tracheophyta</taxon>
        <taxon>Spermatophyta</taxon>
        <taxon>Magnoliopsida</taxon>
        <taxon>Liliopsida</taxon>
        <taxon>Asparagales</taxon>
        <taxon>Orchidaceae</taxon>
        <taxon>Orchidoideae</taxon>
        <taxon>Orchideae</taxon>
        <taxon>Orchidinae</taxon>
        <taxon>Platanthera</taxon>
    </lineage>
</organism>
<dbReference type="Pfam" id="PF12047">
    <property type="entry name" value="DNMT1-RFD"/>
    <property type="match status" value="1"/>
</dbReference>
<evidence type="ECO:0000259" key="3">
    <source>
        <dbReference type="Pfam" id="PF12047"/>
    </source>
</evidence>
<feature type="domain" description="RFTS" evidence="3">
    <location>
        <begin position="2"/>
        <end position="95"/>
    </location>
</feature>
<evidence type="ECO:0000256" key="1">
    <source>
        <dbReference type="ARBA" id="ARBA00004123"/>
    </source>
</evidence>
<evidence type="ECO:0000256" key="2">
    <source>
        <dbReference type="ARBA" id="ARBA00023242"/>
    </source>
</evidence>
<evidence type="ECO:0000313" key="4">
    <source>
        <dbReference type="EMBL" id="KAK8950227.1"/>
    </source>
</evidence>
<dbReference type="EMBL" id="JBBWWR010000015">
    <property type="protein sequence ID" value="KAK8950227.1"/>
    <property type="molecule type" value="Genomic_DNA"/>
</dbReference>
<protein>
    <submittedName>
        <fullName evidence="4">DNA (Cytosine-5)-methyltransferase 1A</fullName>
    </submittedName>
</protein>
<gene>
    <name evidence="4" type="primary">MET1A</name>
    <name evidence="4" type="ORF">KSP40_PGU002159</name>
</gene>
<comment type="subcellular location">
    <subcellularLocation>
        <location evidence="1">Nucleus</location>
    </subcellularLocation>
</comment>
<name>A0ABR2LTM6_9ASPA</name>
<keyword evidence="2" id="KW-0539">Nucleus</keyword>
<accession>A0ABR2LTM6</accession>
<keyword evidence="5" id="KW-1185">Reference proteome</keyword>
<sequence length="203" mass="22956">MDDNLDKEKEREVKCEGFGRIEKWSISGYDEGTSIVWVITELAEYECVNPASIYKMFFVHFSEKARICVEVHKILTKSCRNPDLSLEELLAAVVHSFSGSGSSNGGDNKDFVMSLGEFIYNQLIGIDETPEGNIASIASRLSLCALRDECRRRGGLREKGDGTLRIGGSLRIDHGETLETNEDEDEKLAWLLQEEENWKLMRQ</sequence>
<comment type="caution">
    <text evidence="4">The sequence shown here is derived from an EMBL/GenBank/DDBJ whole genome shotgun (WGS) entry which is preliminary data.</text>
</comment>
<reference evidence="4 5" key="1">
    <citation type="journal article" date="2022" name="Nat. Plants">
        <title>Genomes of leafy and leafless Platanthera orchids illuminate the evolution of mycoheterotrophy.</title>
        <authorList>
            <person name="Li M.H."/>
            <person name="Liu K.W."/>
            <person name="Li Z."/>
            <person name="Lu H.C."/>
            <person name="Ye Q.L."/>
            <person name="Zhang D."/>
            <person name="Wang J.Y."/>
            <person name="Li Y.F."/>
            <person name="Zhong Z.M."/>
            <person name="Liu X."/>
            <person name="Yu X."/>
            <person name="Liu D.K."/>
            <person name="Tu X.D."/>
            <person name="Liu B."/>
            <person name="Hao Y."/>
            <person name="Liao X.Y."/>
            <person name="Jiang Y.T."/>
            <person name="Sun W.H."/>
            <person name="Chen J."/>
            <person name="Chen Y.Q."/>
            <person name="Ai Y."/>
            <person name="Zhai J.W."/>
            <person name="Wu S.S."/>
            <person name="Zhou Z."/>
            <person name="Hsiao Y.Y."/>
            <person name="Wu W.L."/>
            <person name="Chen Y.Y."/>
            <person name="Lin Y.F."/>
            <person name="Hsu J.L."/>
            <person name="Li C.Y."/>
            <person name="Wang Z.W."/>
            <person name="Zhao X."/>
            <person name="Zhong W.Y."/>
            <person name="Ma X.K."/>
            <person name="Ma L."/>
            <person name="Huang J."/>
            <person name="Chen G.Z."/>
            <person name="Huang M.Z."/>
            <person name="Huang L."/>
            <person name="Peng D.H."/>
            <person name="Luo Y.B."/>
            <person name="Zou S.Q."/>
            <person name="Chen S.P."/>
            <person name="Lan S."/>
            <person name="Tsai W.C."/>
            <person name="Van de Peer Y."/>
            <person name="Liu Z.J."/>
        </authorList>
    </citation>
    <scope>NUCLEOTIDE SEQUENCE [LARGE SCALE GENOMIC DNA]</scope>
    <source>
        <strain evidence="4">Lor288</strain>
    </source>
</reference>
<proteinExistence type="predicted"/>
<evidence type="ECO:0000313" key="5">
    <source>
        <dbReference type="Proteomes" id="UP001412067"/>
    </source>
</evidence>